<keyword evidence="7" id="KW-0862">Zinc</keyword>
<evidence type="ECO:0000256" key="11">
    <source>
        <dbReference type="ARBA" id="ARBA00023163"/>
    </source>
</evidence>
<dbReference type="InterPro" id="IPR019787">
    <property type="entry name" value="Znf_PHD-finger"/>
</dbReference>
<dbReference type="InterPro" id="IPR036388">
    <property type="entry name" value="WH-like_DNA-bd_sf"/>
</dbReference>
<dbReference type="Gene3D" id="3.30.40.10">
    <property type="entry name" value="Zinc/RING finger domain, C3HC4 (zinc finger)"/>
    <property type="match status" value="1"/>
</dbReference>
<feature type="domain" description="MYST-type HAT" evidence="17">
    <location>
        <begin position="425"/>
        <end position="700"/>
    </location>
</feature>
<dbReference type="InterPro" id="IPR019786">
    <property type="entry name" value="Zinc_finger_PHD-type_CS"/>
</dbReference>
<keyword evidence="12 14" id="KW-0539">Nucleus</keyword>
<dbReference type="InterPro" id="IPR016181">
    <property type="entry name" value="Acyl_CoA_acyltransferase"/>
</dbReference>
<dbReference type="RefSeq" id="XP_014669720.1">
    <property type="nucleotide sequence ID" value="XM_014814234.1"/>
</dbReference>
<organism evidence="18 19">
    <name type="scientific">Priapulus caudatus</name>
    <name type="common">Priapulid worm</name>
    <dbReference type="NCBI Taxonomy" id="37621"/>
    <lineage>
        <taxon>Eukaryota</taxon>
        <taxon>Metazoa</taxon>
        <taxon>Ecdysozoa</taxon>
        <taxon>Scalidophora</taxon>
        <taxon>Priapulida</taxon>
        <taxon>Priapulimorpha</taxon>
        <taxon>Priapulimorphida</taxon>
        <taxon>Priapulidae</taxon>
        <taxon>Priapulus</taxon>
    </lineage>
</organism>
<evidence type="ECO:0000313" key="18">
    <source>
        <dbReference type="Proteomes" id="UP000695022"/>
    </source>
</evidence>
<evidence type="ECO:0000256" key="10">
    <source>
        <dbReference type="ARBA" id="ARBA00023015"/>
    </source>
</evidence>
<keyword evidence="10" id="KW-0805">Transcription regulation</keyword>
<keyword evidence="6 13" id="KW-0863">Zinc-finger</keyword>
<dbReference type="InterPro" id="IPR011011">
    <property type="entry name" value="Znf_FYVE_PHD"/>
</dbReference>
<sequence>MSTPTCIKDLRRTLCHNGAIFQRSQKSSSESSNSSSDSDSSSSSNSGSASERTPAKQRSPASSPKSNTPKRARIADSPRRSLRGRHQPLSFDPDPVCSFCLLTAEENKQGSPEDLISCARCGNSGHPSCFRFSEKLTEKIRSYKWLCYKCKACEICDTSKNERQLLLCDECDRGYHIYCMEPKLKKMPETAWTCEICKNPEKAAAKERQRRRMSVPSSFMEKAKSRSALQSSTEGSDSDTPSEKSAASKRSKKKSNSKQSGTFGTRVQPHRRGRVISYEDLKCPTPGCDGLGHYSGKYDTHHTVTGCPLYHNMSAEECKLVYEQRQGETKERKKDGEIVQEAEKAGDKEKVRELQRKKKEKIRLARKKPEITNEVIDRMNAHRQQFDKARQPLLEGLTSSYDLELFLAAQSKASEVMEEELKKYPPNGQIRVIEFGRYELDTWYSSPYPEEYARLAKLYICEFCLKYMKSKTILKRHAAKCVWRHPPGDEIYRHGSISVFEVDGQKNKIYCQNLCLLAKLFLDHKTLYFDVEPFLFYVMTEADNNGCHIVGYFSKEKNSFLNYNVSCILTLPQYMRQGYGKMLIDFSYLLTRIEEKTGSPEKPLSDLGLITYRSYWKSVLLDYLSEYTGKELSIKDLSHATGINTYDIVSTFQALGMLKYWKGKHLVLKRQDLIDDHIAKRAKRGPDHKVIDENSLKWRPPVQVDTR</sequence>
<dbReference type="InterPro" id="IPR050603">
    <property type="entry name" value="MYST_HAT"/>
</dbReference>
<dbReference type="InterPro" id="IPR001965">
    <property type="entry name" value="Znf_PHD"/>
</dbReference>
<dbReference type="SUPFAM" id="SSF55729">
    <property type="entry name" value="Acyl-CoA N-acyltransferases (Nat)"/>
    <property type="match status" value="1"/>
</dbReference>
<evidence type="ECO:0000256" key="9">
    <source>
        <dbReference type="ARBA" id="ARBA00022990"/>
    </source>
</evidence>
<evidence type="ECO:0000256" key="13">
    <source>
        <dbReference type="PROSITE-ProRule" id="PRU00146"/>
    </source>
</evidence>
<evidence type="ECO:0000256" key="3">
    <source>
        <dbReference type="ARBA" id="ARBA00013184"/>
    </source>
</evidence>
<feature type="compositionally biased region" description="Low complexity" evidence="15">
    <location>
        <begin position="27"/>
        <end position="51"/>
    </location>
</feature>
<evidence type="ECO:0000256" key="5">
    <source>
        <dbReference type="ARBA" id="ARBA00022723"/>
    </source>
</evidence>
<feature type="compositionally biased region" description="Polar residues" evidence="15">
    <location>
        <begin position="227"/>
        <end position="239"/>
    </location>
</feature>
<comment type="similarity">
    <text evidence="2 14">Belongs to the MYST (SAS/MOZ) family.</text>
</comment>
<dbReference type="PROSITE" id="PS51726">
    <property type="entry name" value="MYST_HAT"/>
    <property type="match status" value="1"/>
</dbReference>
<dbReference type="Gene3D" id="3.40.630.30">
    <property type="match status" value="1"/>
</dbReference>
<dbReference type="InterPro" id="IPR002515">
    <property type="entry name" value="Znf_C2H2C"/>
</dbReference>
<evidence type="ECO:0000256" key="15">
    <source>
        <dbReference type="SAM" id="MobiDB-lite"/>
    </source>
</evidence>
<feature type="region of interest" description="Disordered" evidence="15">
    <location>
        <begin position="17"/>
        <end position="89"/>
    </location>
</feature>
<keyword evidence="8" id="KW-0156">Chromatin regulator</keyword>
<evidence type="ECO:0000256" key="12">
    <source>
        <dbReference type="ARBA" id="ARBA00023242"/>
    </source>
</evidence>
<proteinExistence type="inferred from homology"/>
<dbReference type="Pfam" id="PF00628">
    <property type="entry name" value="PHD"/>
    <property type="match status" value="2"/>
</dbReference>
<accession>A0ABM1EBZ9</accession>
<gene>
    <name evidence="19" type="primary">LOC106810787</name>
</gene>
<evidence type="ECO:0000256" key="6">
    <source>
        <dbReference type="ARBA" id="ARBA00022771"/>
    </source>
</evidence>
<dbReference type="InterPro" id="IPR013083">
    <property type="entry name" value="Znf_RING/FYVE/PHD"/>
</dbReference>
<dbReference type="SUPFAM" id="SSF103637">
    <property type="entry name" value="CCHHC domain"/>
    <property type="match status" value="1"/>
</dbReference>
<evidence type="ECO:0000256" key="8">
    <source>
        <dbReference type="ARBA" id="ARBA00022853"/>
    </source>
</evidence>
<feature type="region of interest" description="Disordered" evidence="15">
    <location>
        <begin position="205"/>
        <end position="273"/>
    </location>
</feature>
<dbReference type="InterPro" id="IPR040706">
    <property type="entry name" value="Zf-MYST"/>
</dbReference>
<keyword evidence="18" id="KW-1185">Reference proteome</keyword>
<dbReference type="PANTHER" id="PTHR10615:SF161">
    <property type="entry name" value="HISTONE ACETYLTRANSFERASE KAT7"/>
    <property type="match status" value="1"/>
</dbReference>
<dbReference type="PROSITE" id="PS51802">
    <property type="entry name" value="ZF_CCHHC"/>
    <property type="match status" value="1"/>
</dbReference>
<dbReference type="Pfam" id="PF01530">
    <property type="entry name" value="zf-C2HC"/>
    <property type="match status" value="1"/>
</dbReference>
<reference evidence="19" key="1">
    <citation type="submission" date="2025-08" db="UniProtKB">
        <authorList>
            <consortium name="RefSeq"/>
        </authorList>
    </citation>
    <scope>IDENTIFICATION</scope>
</reference>
<dbReference type="Gene3D" id="1.10.10.10">
    <property type="entry name" value="Winged helix-like DNA-binding domain superfamily/Winged helix DNA-binding domain"/>
    <property type="match status" value="1"/>
</dbReference>
<dbReference type="InterPro" id="IPR036060">
    <property type="entry name" value="Znf_C2H2C_sf"/>
</dbReference>
<evidence type="ECO:0000256" key="4">
    <source>
        <dbReference type="ARBA" id="ARBA00022679"/>
    </source>
</evidence>
<feature type="compositionally biased region" description="Basic residues" evidence="15">
    <location>
        <begin position="247"/>
        <end position="256"/>
    </location>
</feature>
<evidence type="ECO:0000256" key="1">
    <source>
        <dbReference type="ARBA" id="ARBA00004123"/>
    </source>
</evidence>
<dbReference type="Gene3D" id="3.30.60.60">
    <property type="entry name" value="N-acetyl transferase-like"/>
    <property type="match status" value="1"/>
</dbReference>
<evidence type="ECO:0000259" key="16">
    <source>
        <dbReference type="PROSITE" id="PS50016"/>
    </source>
</evidence>
<dbReference type="Gene3D" id="4.10.320.30">
    <property type="match status" value="1"/>
</dbReference>
<dbReference type="Pfam" id="PF17772">
    <property type="entry name" value="zf-MYST"/>
    <property type="match status" value="1"/>
</dbReference>
<feature type="compositionally biased region" description="Polar residues" evidence="15">
    <location>
        <begin position="59"/>
        <end position="69"/>
    </location>
</feature>
<dbReference type="Pfam" id="PF01853">
    <property type="entry name" value="MOZ_SAS"/>
    <property type="match status" value="1"/>
</dbReference>
<evidence type="ECO:0000256" key="2">
    <source>
        <dbReference type="ARBA" id="ARBA00010107"/>
    </source>
</evidence>
<evidence type="ECO:0000256" key="14">
    <source>
        <dbReference type="RuleBase" id="RU361211"/>
    </source>
</evidence>
<dbReference type="PANTHER" id="PTHR10615">
    <property type="entry name" value="HISTONE ACETYLTRANSFERASE"/>
    <property type="match status" value="1"/>
</dbReference>
<feature type="domain" description="PHD-type" evidence="16">
    <location>
        <begin position="150"/>
        <end position="200"/>
    </location>
</feature>
<comment type="subcellular location">
    <subcellularLocation>
        <location evidence="1 14">Nucleus</location>
    </subcellularLocation>
</comment>
<protein>
    <recommendedName>
        <fullName evidence="3 14">Histone acetyltransferase</fullName>
        <ecNumber evidence="3 14">2.3.1.48</ecNumber>
    </recommendedName>
</protein>
<feature type="domain" description="PHD-type" evidence="16">
    <location>
        <begin position="94"/>
        <end position="153"/>
    </location>
</feature>
<keyword evidence="11" id="KW-0804">Transcription</keyword>
<dbReference type="EC" id="2.3.1.48" evidence="3 14"/>
<dbReference type="PROSITE" id="PS01359">
    <property type="entry name" value="ZF_PHD_1"/>
    <property type="match status" value="1"/>
</dbReference>
<dbReference type="PROSITE" id="PS50016">
    <property type="entry name" value="ZF_PHD_2"/>
    <property type="match status" value="2"/>
</dbReference>
<keyword evidence="9" id="KW-0007">Acetylation</keyword>
<name>A0ABM1EBZ9_PRICU</name>
<dbReference type="Proteomes" id="UP000695022">
    <property type="component" value="Unplaced"/>
</dbReference>
<keyword evidence="4" id="KW-0808">Transferase</keyword>
<comment type="catalytic activity">
    <reaction evidence="14">
        <text>L-lysyl-[protein] + acetyl-CoA = N(6)-acetyl-L-lysyl-[protein] + CoA + H(+)</text>
        <dbReference type="Rhea" id="RHEA:45948"/>
        <dbReference type="Rhea" id="RHEA-COMP:9752"/>
        <dbReference type="Rhea" id="RHEA-COMP:10731"/>
        <dbReference type="ChEBI" id="CHEBI:15378"/>
        <dbReference type="ChEBI" id="CHEBI:29969"/>
        <dbReference type="ChEBI" id="CHEBI:57287"/>
        <dbReference type="ChEBI" id="CHEBI:57288"/>
        <dbReference type="ChEBI" id="CHEBI:61930"/>
        <dbReference type="EC" id="2.3.1.48"/>
    </reaction>
</comment>
<dbReference type="GeneID" id="106810787"/>
<keyword evidence="5" id="KW-0479">Metal-binding</keyword>
<dbReference type="SUPFAM" id="SSF57903">
    <property type="entry name" value="FYVE/PHD zinc finger"/>
    <property type="match status" value="2"/>
</dbReference>
<evidence type="ECO:0000313" key="19">
    <source>
        <dbReference type="RefSeq" id="XP_014669720.1"/>
    </source>
</evidence>
<evidence type="ECO:0000259" key="17">
    <source>
        <dbReference type="PROSITE" id="PS51726"/>
    </source>
</evidence>
<evidence type="ECO:0000256" key="7">
    <source>
        <dbReference type="ARBA" id="ARBA00022833"/>
    </source>
</evidence>
<dbReference type="SMART" id="SM00249">
    <property type="entry name" value="PHD"/>
    <property type="match status" value="2"/>
</dbReference>
<dbReference type="InterPro" id="IPR002717">
    <property type="entry name" value="HAT_MYST-type"/>
</dbReference>